<organism evidence="2 3">
    <name type="scientific">Vibrio thalassae</name>
    <dbReference type="NCBI Taxonomy" id="1243014"/>
    <lineage>
        <taxon>Bacteria</taxon>
        <taxon>Pseudomonadati</taxon>
        <taxon>Pseudomonadota</taxon>
        <taxon>Gammaproteobacteria</taxon>
        <taxon>Vibrionales</taxon>
        <taxon>Vibrionaceae</taxon>
        <taxon>Vibrio</taxon>
    </lineage>
</organism>
<dbReference type="AlphaFoldDB" id="A0A240EJX7"/>
<dbReference type="EMBL" id="OANU01000044">
    <property type="protein sequence ID" value="SNX48992.1"/>
    <property type="molecule type" value="Genomic_DNA"/>
</dbReference>
<keyword evidence="2" id="KW-0378">Hydrolase</keyword>
<keyword evidence="3" id="KW-1185">Reference proteome</keyword>
<reference evidence="3" key="1">
    <citation type="submission" date="2016-06" db="EMBL/GenBank/DDBJ databases">
        <authorList>
            <person name="Rodrigo-Torres L."/>
            <person name="Arahal R.D."/>
            <person name="Lucena T."/>
        </authorList>
    </citation>
    <scope>NUCLEOTIDE SEQUENCE [LARGE SCALE GENOMIC DNA]</scope>
    <source>
        <strain evidence="3">CECT8203</strain>
    </source>
</reference>
<sequence length="300" mass="33839">MIVNMKRTLSHYTSVVGLILGISIFPTLGTATTLTTWNIEWLTLTPSSKFKSSYRDSDDFAALRSHFTAISPAVLAFQEVDSTDAIEEVVGSNYTIYLSDRSLPVNRHHQFGAINQYTGFAVRNDIKVVNVADFPLTKGNRLRFASAIKLKVNGEMINLLSLHLKAGCSGKFTNQNSCHTLKKQGKVLNSWLHQIESQNEAYVLLGDFNHNLAYRDDWLWKAITKNLNTVPRLSSQHTQADCKVRSRNNPSKTHQFRSLIDHIVVSPELRTSPAQQDTMPVKDVLNYQMSDHCPLSIELY</sequence>
<dbReference type="Gene3D" id="3.60.10.10">
    <property type="entry name" value="Endonuclease/exonuclease/phosphatase"/>
    <property type="match status" value="1"/>
</dbReference>
<protein>
    <submittedName>
        <fullName evidence="2">Endonuclease/Exonuclease/phosphatase family protein</fullName>
    </submittedName>
</protein>
<keyword evidence="2" id="KW-0269">Exonuclease</keyword>
<accession>A0A240EJX7</accession>
<dbReference type="Pfam" id="PF03372">
    <property type="entry name" value="Exo_endo_phos"/>
    <property type="match status" value="1"/>
</dbReference>
<dbReference type="GO" id="GO:0004527">
    <property type="term" value="F:exonuclease activity"/>
    <property type="evidence" value="ECO:0007669"/>
    <property type="project" value="UniProtKB-KW"/>
</dbReference>
<evidence type="ECO:0000313" key="2">
    <source>
        <dbReference type="EMBL" id="SNX48992.1"/>
    </source>
</evidence>
<dbReference type="OrthoDB" id="395856at2"/>
<keyword evidence="2" id="KW-0255">Endonuclease</keyword>
<evidence type="ECO:0000259" key="1">
    <source>
        <dbReference type="Pfam" id="PF03372"/>
    </source>
</evidence>
<proteinExistence type="predicted"/>
<dbReference type="InterPro" id="IPR005135">
    <property type="entry name" value="Endo/exonuclease/phosphatase"/>
</dbReference>
<keyword evidence="2" id="KW-0540">Nuclease</keyword>
<gene>
    <name evidence="2" type="ORF">VTH8203_02629</name>
</gene>
<dbReference type="RefSeq" id="WP_096994108.1">
    <property type="nucleotide sequence ID" value="NZ_JBHSII010000009.1"/>
</dbReference>
<dbReference type="Proteomes" id="UP000219336">
    <property type="component" value="Unassembled WGS sequence"/>
</dbReference>
<dbReference type="InterPro" id="IPR036691">
    <property type="entry name" value="Endo/exonu/phosph_ase_sf"/>
</dbReference>
<feature type="domain" description="Endonuclease/exonuclease/phosphatase" evidence="1">
    <location>
        <begin position="36"/>
        <end position="292"/>
    </location>
</feature>
<evidence type="ECO:0000313" key="3">
    <source>
        <dbReference type="Proteomes" id="UP000219336"/>
    </source>
</evidence>
<dbReference type="GO" id="GO:0004519">
    <property type="term" value="F:endonuclease activity"/>
    <property type="evidence" value="ECO:0007669"/>
    <property type="project" value="UniProtKB-KW"/>
</dbReference>
<name>A0A240EJX7_9VIBR</name>
<dbReference type="SUPFAM" id="SSF56219">
    <property type="entry name" value="DNase I-like"/>
    <property type="match status" value="1"/>
</dbReference>